<feature type="compositionally biased region" description="Basic residues" evidence="1">
    <location>
        <begin position="1"/>
        <end position="16"/>
    </location>
</feature>
<gene>
    <name evidence="2" type="ORF">llap_12241</name>
</gene>
<sequence length="108" mass="12966">MAQKRHSPKKERKRERRKEGKKERRKERKKERKRERKRENPVLFLRRSEKWRVKVDIYWGMFALTRLQNCNKQMAVSATVIISVQEGIGQCLRSAKLCRQGPPVPPDP</sequence>
<evidence type="ECO:0000313" key="3">
    <source>
        <dbReference type="Proteomes" id="UP000233556"/>
    </source>
</evidence>
<accession>A0A2I0TUI5</accession>
<dbReference type="EMBL" id="KZ507140">
    <property type="protein sequence ID" value="PKU37457.1"/>
    <property type="molecule type" value="Genomic_DNA"/>
</dbReference>
<evidence type="ECO:0000313" key="2">
    <source>
        <dbReference type="EMBL" id="PKU37457.1"/>
    </source>
</evidence>
<dbReference type="Proteomes" id="UP000233556">
    <property type="component" value="Unassembled WGS sequence"/>
</dbReference>
<organism evidence="2 3">
    <name type="scientific">Limosa lapponica baueri</name>
    <dbReference type="NCBI Taxonomy" id="1758121"/>
    <lineage>
        <taxon>Eukaryota</taxon>
        <taxon>Metazoa</taxon>
        <taxon>Chordata</taxon>
        <taxon>Craniata</taxon>
        <taxon>Vertebrata</taxon>
        <taxon>Euteleostomi</taxon>
        <taxon>Archelosauria</taxon>
        <taxon>Archosauria</taxon>
        <taxon>Dinosauria</taxon>
        <taxon>Saurischia</taxon>
        <taxon>Theropoda</taxon>
        <taxon>Coelurosauria</taxon>
        <taxon>Aves</taxon>
        <taxon>Neognathae</taxon>
        <taxon>Neoaves</taxon>
        <taxon>Charadriiformes</taxon>
        <taxon>Scolopacidae</taxon>
        <taxon>Limosa</taxon>
    </lineage>
</organism>
<keyword evidence="3" id="KW-1185">Reference proteome</keyword>
<evidence type="ECO:0000256" key="1">
    <source>
        <dbReference type="SAM" id="MobiDB-lite"/>
    </source>
</evidence>
<reference evidence="3" key="2">
    <citation type="submission" date="2017-12" db="EMBL/GenBank/DDBJ databases">
        <title>Genome sequence of the Bar-tailed Godwit (Limosa lapponica baueri).</title>
        <authorList>
            <person name="Lima N.C.B."/>
            <person name="Parody-Merino A.M."/>
            <person name="Battley P.F."/>
            <person name="Fidler A.E."/>
            <person name="Prosdocimi F."/>
        </authorList>
    </citation>
    <scope>NUCLEOTIDE SEQUENCE [LARGE SCALE GENOMIC DNA]</scope>
</reference>
<feature type="region of interest" description="Disordered" evidence="1">
    <location>
        <begin position="1"/>
        <end position="40"/>
    </location>
</feature>
<protein>
    <submittedName>
        <fullName evidence="2">Uncharacterized protein</fullName>
    </submittedName>
</protein>
<dbReference type="AlphaFoldDB" id="A0A2I0TUI5"/>
<name>A0A2I0TUI5_LIMLA</name>
<proteinExistence type="predicted"/>
<feature type="compositionally biased region" description="Basic residues" evidence="1">
    <location>
        <begin position="23"/>
        <end position="36"/>
    </location>
</feature>
<reference evidence="3" key="1">
    <citation type="submission" date="2017-11" db="EMBL/GenBank/DDBJ databases">
        <authorList>
            <person name="Lima N.C."/>
            <person name="Parody-Merino A.M."/>
            <person name="Battley P.F."/>
            <person name="Fidler A.E."/>
            <person name="Prosdocimi F."/>
        </authorList>
    </citation>
    <scope>NUCLEOTIDE SEQUENCE [LARGE SCALE GENOMIC DNA]</scope>
</reference>